<dbReference type="HAMAP" id="MF_00019">
    <property type="entry name" value="PlsX"/>
    <property type="match status" value="1"/>
</dbReference>
<dbReference type="EMBL" id="JACHGR010000004">
    <property type="protein sequence ID" value="MBB6055407.1"/>
    <property type="molecule type" value="Genomic_DNA"/>
</dbReference>
<dbReference type="AlphaFoldDB" id="A0A841GCS8"/>
<dbReference type="SUPFAM" id="SSF53659">
    <property type="entry name" value="Isocitrate/Isopropylmalate dehydrogenase-like"/>
    <property type="match status" value="1"/>
</dbReference>
<evidence type="ECO:0000256" key="8">
    <source>
        <dbReference type="ARBA" id="ARBA00024069"/>
    </source>
</evidence>
<dbReference type="UniPathway" id="UPA00085"/>
<dbReference type="GO" id="GO:0005737">
    <property type="term" value="C:cytoplasm"/>
    <property type="evidence" value="ECO:0007669"/>
    <property type="project" value="UniProtKB-SubCell"/>
</dbReference>
<dbReference type="GO" id="GO:0008654">
    <property type="term" value="P:phospholipid biosynthetic process"/>
    <property type="evidence" value="ECO:0007669"/>
    <property type="project" value="UniProtKB-KW"/>
</dbReference>
<evidence type="ECO:0000256" key="5">
    <source>
        <dbReference type="ARBA" id="ARBA00023098"/>
    </source>
</evidence>
<gene>
    <name evidence="10" type="primary">plsX</name>
    <name evidence="11" type="ORF">HNR75_001313</name>
</gene>
<evidence type="ECO:0000313" key="12">
    <source>
        <dbReference type="Proteomes" id="UP000585721"/>
    </source>
</evidence>
<comment type="pathway">
    <text evidence="10">Lipid metabolism; phospholipid metabolism.</text>
</comment>
<keyword evidence="2 10" id="KW-0963">Cytoplasm</keyword>
<reference evidence="11 12" key="1">
    <citation type="submission" date="2020-08" db="EMBL/GenBank/DDBJ databases">
        <title>Genomic Encyclopedia of Type Strains, Phase IV (KMG-IV): sequencing the most valuable type-strain genomes for metagenomic binning, comparative biology and taxonomic classification.</title>
        <authorList>
            <person name="Goeker M."/>
        </authorList>
    </citation>
    <scope>NUCLEOTIDE SEQUENCE [LARGE SCALE GENOMIC DNA]</scope>
    <source>
        <strain evidence="11 12">DSM 22975</strain>
    </source>
</reference>
<keyword evidence="7 10" id="KW-1208">Phospholipid metabolism</keyword>
<dbReference type="EC" id="2.3.1.274" evidence="8 10"/>
<dbReference type="PANTHER" id="PTHR30100">
    <property type="entry name" value="FATTY ACID/PHOSPHOLIPID SYNTHESIS PROTEIN PLSX"/>
    <property type="match status" value="1"/>
</dbReference>
<keyword evidence="12" id="KW-1185">Reference proteome</keyword>
<evidence type="ECO:0000313" key="11">
    <source>
        <dbReference type="EMBL" id="MBB6055407.1"/>
    </source>
</evidence>
<keyword evidence="4 10" id="KW-0808">Transferase</keyword>
<dbReference type="GO" id="GO:0006633">
    <property type="term" value="P:fatty acid biosynthetic process"/>
    <property type="evidence" value="ECO:0007669"/>
    <property type="project" value="UniProtKB-UniRule"/>
</dbReference>
<evidence type="ECO:0000256" key="1">
    <source>
        <dbReference type="ARBA" id="ARBA00001232"/>
    </source>
</evidence>
<comment type="similarity">
    <text evidence="10">Belongs to the PlsX family.</text>
</comment>
<evidence type="ECO:0000256" key="6">
    <source>
        <dbReference type="ARBA" id="ARBA00023209"/>
    </source>
</evidence>
<comment type="catalytic activity">
    <reaction evidence="1 10">
        <text>a fatty acyl-[ACP] + phosphate = an acyl phosphate + holo-[ACP]</text>
        <dbReference type="Rhea" id="RHEA:42292"/>
        <dbReference type="Rhea" id="RHEA-COMP:9685"/>
        <dbReference type="Rhea" id="RHEA-COMP:14125"/>
        <dbReference type="ChEBI" id="CHEBI:43474"/>
        <dbReference type="ChEBI" id="CHEBI:59918"/>
        <dbReference type="ChEBI" id="CHEBI:64479"/>
        <dbReference type="ChEBI" id="CHEBI:138651"/>
        <dbReference type="EC" id="2.3.1.274"/>
    </reaction>
</comment>
<evidence type="ECO:0000256" key="2">
    <source>
        <dbReference type="ARBA" id="ARBA00022490"/>
    </source>
</evidence>
<dbReference type="Gene3D" id="3.40.718.10">
    <property type="entry name" value="Isopropylmalate Dehydrogenase"/>
    <property type="match status" value="1"/>
</dbReference>
<comment type="caution">
    <text evidence="11">The sequence shown here is derived from an EMBL/GenBank/DDBJ whole genome shotgun (WGS) entry which is preliminary data.</text>
</comment>
<keyword evidence="6 10" id="KW-0594">Phospholipid biosynthesis</keyword>
<comment type="function">
    <text evidence="10">Catalyzes the reversible formation of acyl-phosphate (acyl-PO(4)) from acyl-[acyl-carrier-protein] (acyl-ACP). This enzyme utilizes acyl-ACP as fatty acyl donor, but not acyl-CoA.</text>
</comment>
<dbReference type="RefSeq" id="WP_188026190.1">
    <property type="nucleotide sequence ID" value="NZ_JACHGR010000004.1"/>
</dbReference>
<evidence type="ECO:0000256" key="9">
    <source>
        <dbReference type="ARBA" id="ARBA00046608"/>
    </source>
</evidence>
<name>A0A841GCS8_9GAMM</name>
<evidence type="ECO:0000256" key="7">
    <source>
        <dbReference type="ARBA" id="ARBA00023264"/>
    </source>
</evidence>
<comment type="subunit">
    <text evidence="9 10">Homodimer. Probably interacts with PlsY.</text>
</comment>
<comment type="subcellular location">
    <subcellularLocation>
        <location evidence="10">Cytoplasm</location>
    </subcellularLocation>
    <text evidence="10">Associated with the membrane possibly through PlsY.</text>
</comment>
<evidence type="ECO:0000256" key="3">
    <source>
        <dbReference type="ARBA" id="ARBA00022516"/>
    </source>
</evidence>
<organism evidence="11 12">
    <name type="scientific">Tolumonas osonensis</name>
    <dbReference type="NCBI Taxonomy" id="675874"/>
    <lineage>
        <taxon>Bacteria</taxon>
        <taxon>Pseudomonadati</taxon>
        <taxon>Pseudomonadota</taxon>
        <taxon>Gammaproteobacteria</taxon>
        <taxon>Aeromonadales</taxon>
        <taxon>Aeromonadaceae</taxon>
        <taxon>Tolumonas</taxon>
    </lineage>
</organism>
<accession>A0A841GCS8</accession>
<evidence type="ECO:0000256" key="4">
    <source>
        <dbReference type="ARBA" id="ARBA00022679"/>
    </source>
</evidence>
<dbReference type="InterPro" id="IPR012281">
    <property type="entry name" value="Phospholipid_synth_PlsX-like"/>
</dbReference>
<sequence>MSVLTVALDAMGGDYGPSETVPAAAQALSLLPNLNIFLVGNEEILLPLLQQYSLSSHPRLHLIHASQSVSMAERPVIALRNKTDSSMRIMLELVNSGRAQACVSSGNTGALMVMAMRVLTMLPHLKRPALCTSLPNLSGQHTVMLDLGCNVNCTPEMLWQFACLGDLVARHVHAISLPKIALLNVGEEVIKGSQLVQKTANLLNSDKRLNYIGFLEGDQLISGLADVIVCDGFTGNIALKTAEGIARFFYNQIKGSNETFSAKNKSNKAAEIQTSLSVMHPDHYNGASLLGLNGIVIKSHGRAERRALSNAILHAVAEIEQQLPRRISERFIAEHTYER</sequence>
<dbReference type="InterPro" id="IPR003664">
    <property type="entry name" value="FA_synthesis"/>
</dbReference>
<keyword evidence="3 10" id="KW-0444">Lipid biosynthesis</keyword>
<proteinExistence type="inferred from homology"/>
<keyword evidence="11" id="KW-0012">Acyltransferase</keyword>
<dbReference type="PANTHER" id="PTHR30100:SF1">
    <property type="entry name" value="PHOSPHATE ACYLTRANSFERASE"/>
    <property type="match status" value="1"/>
</dbReference>
<dbReference type="Proteomes" id="UP000585721">
    <property type="component" value="Unassembled WGS sequence"/>
</dbReference>
<dbReference type="GO" id="GO:0043811">
    <property type="term" value="F:phosphate:acyl-[acyl carrier protein] acyltransferase activity"/>
    <property type="evidence" value="ECO:0007669"/>
    <property type="project" value="UniProtKB-UniRule"/>
</dbReference>
<protein>
    <recommendedName>
        <fullName evidence="8 10">Phosphate acyltransferase</fullName>
        <ecNumber evidence="8 10">2.3.1.274</ecNumber>
    </recommendedName>
    <alternativeName>
        <fullName evidence="10">Acyl-ACP phosphotransacylase</fullName>
    </alternativeName>
    <alternativeName>
        <fullName evidence="10">Acyl-[acyl-carrier-protein]--phosphate acyltransferase</fullName>
    </alternativeName>
    <alternativeName>
        <fullName evidence="10">Phosphate-acyl-ACP acyltransferase</fullName>
    </alternativeName>
</protein>
<dbReference type="Pfam" id="PF02504">
    <property type="entry name" value="FA_synthesis"/>
    <property type="match status" value="1"/>
</dbReference>
<evidence type="ECO:0000256" key="10">
    <source>
        <dbReference type="HAMAP-Rule" id="MF_00019"/>
    </source>
</evidence>
<dbReference type="NCBIfam" id="TIGR00182">
    <property type="entry name" value="plsX"/>
    <property type="match status" value="1"/>
</dbReference>
<dbReference type="PIRSF" id="PIRSF002465">
    <property type="entry name" value="Phsphlp_syn_PlsX"/>
    <property type="match status" value="1"/>
</dbReference>
<keyword evidence="5 10" id="KW-0443">Lipid metabolism</keyword>